<keyword evidence="10" id="KW-1015">Disulfide bond</keyword>
<feature type="active site" description="Proton donor/acceptor" evidence="12">
    <location>
        <position position="445"/>
    </location>
</feature>
<dbReference type="Gene3D" id="3.40.630.10">
    <property type="entry name" value="Zn peptidases"/>
    <property type="match status" value="1"/>
</dbReference>
<comment type="cofactor">
    <cofactor evidence="1">
        <name>Zn(2+)</name>
        <dbReference type="ChEBI" id="CHEBI:29105"/>
    </cofactor>
</comment>
<dbReference type="Pfam" id="PF00246">
    <property type="entry name" value="Peptidase_M14"/>
    <property type="match status" value="1"/>
</dbReference>
<dbReference type="SMART" id="SM00631">
    <property type="entry name" value="Zn_pept"/>
    <property type="match status" value="1"/>
</dbReference>
<protein>
    <recommendedName>
        <fullName evidence="19">ShKT domain-containing protein</fullName>
    </recommendedName>
</protein>
<sequence>MLSDVTVTRVTVFAVAFASLFAQPFAHQNDLPYKVYRIFPRDWADVDKIAQLRRLEIEKQLDFWVDSNSPNQFADLMVPPFMVEQIEEFFERHKLQYNVSIPDVQKLIYRNEVDVKAKVRSRIDKKHWNASNSEVASFLRRLNDNVGFSSSEDSRVGQTRADYPFGDYASYKAMMKYMRTLEFYYPTITKLIRIGTTHEGRPIEGLKIGFPVNDTSKRAVWIDGNIHAREWASSHTALFFINQLVAGYGNDPQITDYVDSLNFFIVPNLNPDGYEYTRESSRPEVRLWRKNRSPEQCVKSLWGGLRCCQGVDLNRNFDFHWSETGSTDNPCSNLYHGSNVFSEPEARAVKDFLTSPEMTDKVDAFITLHTYAQLWIHPFSHEIGQYTRDYHELHGLAVKAAKRLESVYGTHFKVGTGADLLSPAAGGSDDWAKGTMGIKYVYLLELRPELEVSRGFILHKSELIPTGVETLEAVKEVIRGVLKFNNIDVNLNRNRGLQRPTHDFQSRLPIVVQGVPNVVSQLKPTEQEGIVVNKVVFGGAKNREIVLISSNTSSAPVTTPSTTTTTEKTPPETTSTSTSTSTTTTTTTSTTTTSTTTSTTPTTTTTTTTTSTTQAPTTSTASQKNLVSSAPSQSSGSHSHERQKLSFGQRLSLQLIKKQMLRLRNLSPTPSATSPTTTPSSTPSTSTSTTTTTTTSPITTTSRRTTTPVAMPPLRAEASFEESAVTPKLEPAVVFQDERGPVSQSTINRSAPRFLTVSPNRPPASREVLLLPPLRSENPITGINEIVFKAVAPTTTAAPLSSAVEEFLKGENCKDMRYSCSFWIRSNRRVCEEQETYMRLQCAASCGYCKK</sequence>
<evidence type="ECO:0000256" key="12">
    <source>
        <dbReference type="PROSITE-ProRule" id="PRU01379"/>
    </source>
</evidence>
<dbReference type="AlphaFoldDB" id="A0AA39II69"/>
<evidence type="ECO:0000256" key="7">
    <source>
        <dbReference type="ARBA" id="ARBA00022801"/>
    </source>
</evidence>
<dbReference type="PANTHER" id="PTHR11705">
    <property type="entry name" value="PROTEASE FAMILY M14 CARBOXYPEPTIDASE A,B"/>
    <property type="match status" value="1"/>
</dbReference>
<feature type="domain" description="Peptidase M14" evidence="16">
    <location>
        <begin position="167"/>
        <end position="481"/>
    </location>
</feature>
<dbReference type="InterPro" id="IPR036990">
    <property type="entry name" value="M14A-like_propep"/>
</dbReference>
<dbReference type="Proteomes" id="UP001175271">
    <property type="component" value="Unassembled WGS sequence"/>
</dbReference>
<keyword evidence="3" id="KW-0121">Carboxypeptidase</keyword>
<evidence type="ECO:0000313" key="17">
    <source>
        <dbReference type="EMBL" id="KAK0424807.1"/>
    </source>
</evidence>
<keyword evidence="8" id="KW-0862">Zinc</keyword>
<evidence type="ECO:0000256" key="6">
    <source>
        <dbReference type="ARBA" id="ARBA00022729"/>
    </source>
</evidence>
<comment type="similarity">
    <text evidence="2 12">Belongs to the peptidase M14 family.</text>
</comment>
<feature type="region of interest" description="Disordered" evidence="13">
    <location>
        <begin position="666"/>
        <end position="709"/>
    </location>
</feature>
<dbReference type="GO" id="GO:0005615">
    <property type="term" value="C:extracellular space"/>
    <property type="evidence" value="ECO:0007669"/>
    <property type="project" value="TreeGrafter"/>
</dbReference>
<dbReference type="Pfam" id="PF02244">
    <property type="entry name" value="Propep_M14"/>
    <property type="match status" value="1"/>
</dbReference>
<evidence type="ECO:0000259" key="15">
    <source>
        <dbReference type="PROSITE" id="PS51670"/>
    </source>
</evidence>
<keyword evidence="18" id="KW-1185">Reference proteome</keyword>
<feature type="region of interest" description="Disordered" evidence="13">
    <location>
        <begin position="551"/>
        <end position="649"/>
    </location>
</feature>
<dbReference type="InterPro" id="IPR000834">
    <property type="entry name" value="Peptidase_M14"/>
</dbReference>
<dbReference type="PRINTS" id="PR00765">
    <property type="entry name" value="CRBOXYPTASEA"/>
</dbReference>
<evidence type="ECO:0000256" key="3">
    <source>
        <dbReference type="ARBA" id="ARBA00022645"/>
    </source>
</evidence>
<keyword evidence="6 14" id="KW-0732">Signal</keyword>
<dbReference type="GO" id="GO:0008270">
    <property type="term" value="F:zinc ion binding"/>
    <property type="evidence" value="ECO:0007669"/>
    <property type="project" value="InterPro"/>
</dbReference>
<evidence type="ECO:0000256" key="1">
    <source>
        <dbReference type="ARBA" id="ARBA00001947"/>
    </source>
</evidence>
<dbReference type="SUPFAM" id="SSF53187">
    <property type="entry name" value="Zn-dependent exopeptidases"/>
    <property type="match status" value="1"/>
</dbReference>
<dbReference type="EMBL" id="JAUCMV010000001">
    <property type="protein sequence ID" value="KAK0424807.1"/>
    <property type="molecule type" value="Genomic_DNA"/>
</dbReference>
<name>A0AA39II69_9BILA</name>
<evidence type="ECO:0000256" key="2">
    <source>
        <dbReference type="ARBA" id="ARBA00005988"/>
    </source>
</evidence>
<evidence type="ECO:0000259" key="16">
    <source>
        <dbReference type="PROSITE" id="PS52035"/>
    </source>
</evidence>
<feature type="signal peptide" evidence="14">
    <location>
        <begin position="1"/>
        <end position="22"/>
    </location>
</feature>
<dbReference type="CDD" id="cd03860">
    <property type="entry name" value="M14_CP_A-B_like"/>
    <property type="match status" value="1"/>
</dbReference>
<evidence type="ECO:0008006" key="19">
    <source>
        <dbReference type="Google" id="ProtNLM"/>
    </source>
</evidence>
<dbReference type="Pfam" id="PF01549">
    <property type="entry name" value="ShK"/>
    <property type="match status" value="1"/>
</dbReference>
<evidence type="ECO:0000256" key="4">
    <source>
        <dbReference type="ARBA" id="ARBA00022670"/>
    </source>
</evidence>
<feature type="domain" description="ShKT" evidence="15">
    <location>
        <begin position="813"/>
        <end position="849"/>
    </location>
</feature>
<dbReference type="FunFam" id="3.40.630.10:FF:000070">
    <property type="entry name" value="Putative carboxypeptidase suro-1"/>
    <property type="match status" value="1"/>
</dbReference>
<feature type="compositionally biased region" description="Low complexity" evidence="13">
    <location>
        <begin position="667"/>
        <end position="708"/>
    </location>
</feature>
<comment type="caution">
    <text evidence="11">Lacks conserved residue(s) required for the propagation of feature annotation.</text>
</comment>
<keyword evidence="7" id="KW-0378">Hydrolase</keyword>
<organism evidence="17 18">
    <name type="scientific">Steinernema hermaphroditum</name>
    <dbReference type="NCBI Taxonomy" id="289476"/>
    <lineage>
        <taxon>Eukaryota</taxon>
        <taxon>Metazoa</taxon>
        <taxon>Ecdysozoa</taxon>
        <taxon>Nematoda</taxon>
        <taxon>Chromadorea</taxon>
        <taxon>Rhabditida</taxon>
        <taxon>Tylenchina</taxon>
        <taxon>Panagrolaimomorpha</taxon>
        <taxon>Strongyloidoidea</taxon>
        <taxon>Steinernematidae</taxon>
        <taxon>Steinernema</taxon>
    </lineage>
</organism>
<feature type="compositionally biased region" description="Low complexity" evidence="13">
    <location>
        <begin position="551"/>
        <end position="637"/>
    </location>
</feature>
<evidence type="ECO:0000256" key="5">
    <source>
        <dbReference type="ARBA" id="ARBA00022723"/>
    </source>
</evidence>
<evidence type="ECO:0000256" key="9">
    <source>
        <dbReference type="ARBA" id="ARBA00023049"/>
    </source>
</evidence>
<evidence type="ECO:0000256" key="8">
    <source>
        <dbReference type="ARBA" id="ARBA00022833"/>
    </source>
</evidence>
<keyword evidence="4" id="KW-0645">Protease</keyword>
<gene>
    <name evidence="17" type="ORF">QR680_008865</name>
</gene>
<evidence type="ECO:0000313" key="18">
    <source>
        <dbReference type="Proteomes" id="UP001175271"/>
    </source>
</evidence>
<comment type="caution">
    <text evidence="17">The sequence shown here is derived from an EMBL/GenBank/DDBJ whole genome shotgun (WGS) entry which is preliminary data.</text>
</comment>
<dbReference type="GO" id="GO:0006508">
    <property type="term" value="P:proteolysis"/>
    <property type="evidence" value="ECO:0007669"/>
    <property type="project" value="UniProtKB-KW"/>
</dbReference>
<feature type="chain" id="PRO_5041339897" description="ShKT domain-containing protein" evidence="14">
    <location>
        <begin position="23"/>
        <end position="851"/>
    </location>
</feature>
<dbReference type="PROSITE" id="PS52035">
    <property type="entry name" value="PEPTIDASE_M14"/>
    <property type="match status" value="1"/>
</dbReference>
<dbReference type="GO" id="GO:0004181">
    <property type="term" value="F:metallocarboxypeptidase activity"/>
    <property type="evidence" value="ECO:0007669"/>
    <property type="project" value="InterPro"/>
</dbReference>
<dbReference type="InterPro" id="IPR003582">
    <property type="entry name" value="ShKT_dom"/>
</dbReference>
<evidence type="ECO:0000256" key="11">
    <source>
        <dbReference type="PROSITE-ProRule" id="PRU01005"/>
    </source>
</evidence>
<dbReference type="SMART" id="SM00254">
    <property type="entry name" value="ShKT"/>
    <property type="match status" value="1"/>
</dbReference>
<keyword evidence="5" id="KW-0479">Metal-binding</keyword>
<dbReference type="Gene3D" id="3.30.70.340">
    <property type="entry name" value="Metallocarboxypeptidase-like"/>
    <property type="match status" value="1"/>
</dbReference>
<evidence type="ECO:0000256" key="10">
    <source>
        <dbReference type="ARBA" id="ARBA00023157"/>
    </source>
</evidence>
<dbReference type="PROSITE" id="PS51670">
    <property type="entry name" value="SHKT"/>
    <property type="match status" value="1"/>
</dbReference>
<dbReference type="PANTHER" id="PTHR11705:SF51">
    <property type="entry name" value="CARBOXYPEPTIDASE SURO-1-RELATED"/>
    <property type="match status" value="1"/>
</dbReference>
<reference evidence="17" key="1">
    <citation type="submission" date="2023-06" db="EMBL/GenBank/DDBJ databases">
        <title>Genomic analysis of the entomopathogenic nematode Steinernema hermaphroditum.</title>
        <authorList>
            <person name="Schwarz E.M."/>
            <person name="Heppert J.K."/>
            <person name="Baniya A."/>
            <person name="Schwartz H.T."/>
            <person name="Tan C.-H."/>
            <person name="Antoshechkin I."/>
            <person name="Sternberg P.W."/>
            <person name="Goodrich-Blair H."/>
            <person name="Dillman A.R."/>
        </authorList>
    </citation>
    <scope>NUCLEOTIDE SEQUENCE</scope>
    <source>
        <strain evidence="17">PS9179</strain>
        <tissue evidence="17">Whole animal</tissue>
    </source>
</reference>
<evidence type="ECO:0000256" key="13">
    <source>
        <dbReference type="SAM" id="MobiDB-lite"/>
    </source>
</evidence>
<proteinExistence type="inferred from homology"/>
<dbReference type="SUPFAM" id="SSF54897">
    <property type="entry name" value="Protease propeptides/inhibitors"/>
    <property type="match status" value="1"/>
</dbReference>
<keyword evidence="9" id="KW-0482">Metalloprotease</keyword>
<dbReference type="InterPro" id="IPR003146">
    <property type="entry name" value="M14A_act_pep"/>
</dbReference>
<evidence type="ECO:0000256" key="14">
    <source>
        <dbReference type="SAM" id="SignalP"/>
    </source>
</evidence>
<accession>A0AA39II69</accession>